<evidence type="ECO:0000313" key="11">
    <source>
        <dbReference type="EnsemblPlants" id="OPUNC11G07120.1"/>
    </source>
</evidence>
<evidence type="ECO:0000256" key="6">
    <source>
        <dbReference type="ARBA" id="ARBA00023054"/>
    </source>
</evidence>
<dbReference type="InterPro" id="IPR032675">
    <property type="entry name" value="LRR_dom_sf"/>
</dbReference>
<dbReference type="Pfam" id="PF23559">
    <property type="entry name" value="WHD_DRP"/>
    <property type="match status" value="1"/>
</dbReference>
<evidence type="ECO:0000259" key="8">
    <source>
        <dbReference type="Pfam" id="PF18052"/>
    </source>
</evidence>
<evidence type="ECO:0000256" key="1">
    <source>
        <dbReference type="ARBA" id="ARBA00008894"/>
    </source>
</evidence>
<name>A0A0E0ME00_ORYPU</name>
<dbReference type="InterPro" id="IPR041118">
    <property type="entry name" value="Rx_N"/>
</dbReference>
<dbReference type="SUPFAM" id="SSF52540">
    <property type="entry name" value="P-loop containing nucleoside triphosphate hydrolases"/>
    <property type="match status" value="1"/>
</dbReference>
<evidence type="ECO:0000256" key="3">
    <source>
        <dbReference type="ARBA" id="ARBA00022737"/>
    </source>
</evidence>
<dbReference type="Gramene" id="OPUNC11G07120.1">
    <property type="protein sequence ID" value="OPUNC11G07120.1"/>
    <property type="gene ID" value="OPUNC11G07120"/>
</dbReference>
<keyword evidence="3" id="KW-0677">Repeat</keyword>
<feature type="domain" description="Disease resistance protein winged helix" evidence="9">
    <location>
        <begin position="431"/>
        <end position="501"/>
    </location>
</feature>
<evidence type="ECO:0000256" key="4">
    <source>
        <dbReference type="ARBA" id="ARBA00022741"/>
    </source>
</evidence>
<accession>A0A0E0ME00</accession>
<dbReference type="PANTHER" id="PTHR23155">
    <property type="entry name" value="DISEASE RESISTANCE PROTEIN RP"/>
    <property type="match status" value="1"/>
</dbReference>
<dbReference type="AlphaFoldDB" id="A0A0E0ME00"/>
<organism evidence="11">
    <name type="scientific">Oryza punctata</name>
    <name type="common">Red rice</name>
    <dbReference type="NCBI Taxonomy" id="4537"/>
    <lineage>
        <taxon>Eukaryota</taxon>
        <taxon>Viridiplantae</taxon>
        <taxon>Streptophyta</taxon>
        <taxon>Embryophyta</taxon>
        <taxon>Tracheophyta</taxon>
        <taxon>Spermatophyta</taxon>
        <taxon>Magnoliopsida</taxon>
        <taxon>Liliopsida</taxon>
        <taxon>Poales</taxon>
        <taxon>Poaceae</taxon>
        <taxon>BOP clade</taxon>
        <taxon>Oryzoideae</taxon>
        <taxon>Oryzeae</taxon>
        <taxon>Oryzinae</taxon>
        <taxon>Oryza</taxon>
    </lineage>
</organism>
<evidence type="ECO:0000256" key="2">
    <source>
        <dbReference type="ARBA" id="ARBA00022614"/>
    </source>
</evidence>
<dbReference type="Pfam" id="PF23598">
    <property type="entry name" value="LRR_14"/>
    <property type="match status" value="1"/>
</dbReference>
<dbReference type="GO" id="GO:0042742">
    <property type="term" value="P:defense response to bacterium"/>
    <property type="evidence" value="ECO:0007669"/>
    <property type="project" value="UniProtKB-ARBA"/>
</dbReference>
<evidence type="ECO:0000259" key="7">
    <source>
        <dbReference type="Pfam" id="PF00931"/>
    </source>
</evidence>
<dbReference type="Gene3D" id="1.10.10.10">
    <property type="entry name" value="Winged helix-like DNA-binding domain superfamily/Winged helix DNA-binding domain"/>
    <property type="match status" value="1"/>
</dbReference>
<dbReference type="InterPro" id="IPR058922">
    <property type="entry name" value="WHD_DRP"/>
</dbReference>
<evidence type="ECO:0000256" key="5">
    <source>
        <dbReference type="ARBA" id="ARBA00022821"/>
    </source>
</evidence>
<dbReference type="Pfam" id="PF00931">
    <property type="entry name" value="NB-ARC"/>
    <property type="match status" value="1"/>
</dbReference>
<dbReference type="OMA" id="WSAEGYV"/>
<dbReference type="InterPro" id="IPR036388">
    <property type="entry name" value="WH-like_DNA-bd_sf"/>
</dbReference>
<dbReference type="eggNOG" id="KOG4658">
    <property type="taxonomic scope" value="Eukaryota"/>
</dbReference>
<dbReference type="FunFam" id="1.10.10.10:FF:000322">
    <property type="entry name" value="Probable disease resistance protein At1g63360"/>
    <property type="match status" value="1"/>
</dbReference>
<dbReference type="InterPro" id="IPR002182">
    <property type="entry name" value="NB-ARC"/>
</dbReference>
<keyword evidence="5" id="KW-0611">Plant defense</keyword>
<keyword evidence="12" id="KW-1185">Reference proteome</keyword>
<dbReference type="Gene3D" id="3.40.50.300">
    <property type="entry name" value="P-loop containing nucleotide triphosphate hydrolases"/>
    <property type="match status" value="1"/>
</dbReference>
<reference evidence="11" key="1">
    <citation type="submission" date="2015-04" db="UniProtKB">
        <authorList>
            <consortium name="EnsemblPlants"/>
        </authorList>
    </citation>
    <scope>IDENTIFICATION</scope>
</reference>
<protein>
    <recommendedName>
        <fullName evidence="13">NB-ARC domain-containing protein</fullName>
    </recommendedName>
</protein>
<evidence type="ECO:0000313" key="12">
    <source>
        <dbReference type="Proteomes" id="UP000026962"/>
    </source>
</evidence>
<comment type="similarity">
    <text evidence="1">Belongs to the disease resistance NB-LRR family.</text>
</comment>
<evidence type="ECO:0000259" key="10">
    <source>
        <dbReference type="Pfam" id="PF23598"/>
    </source>
</evidence>
<dbReference type="STRING" id="4537.A0A0E0ME00"/>
<dbReference type="PRINTS" id="PR00364">
    <property type="entry name" value="DISEASERSIST"/>
</dbReference>
<evidence type="ECO:0008006" key="13">
    <source>
        <dbReference type="Google" id="ProtNLM"/>
    </source>
</evidence>
<dbReference type="GO" id="GO:0009626">
    <property type="term" value="P:plant-type hypersensitive response"/>
    <property type="evidence" value="ECO:0007669"/>
    <property type="project" value="UniProtKB-ARBA"/>
</dbReference>
<keyword evidence="2" id="KW-0433">Leucine-rich repeat</keyword>
<reference evidence="11" key="2">
    <citation type="submission" date="2018-05" db="EMBL/GenBank/DDBJ databases">
        <title>OpunRS2 (Oryza punctata Reference Sequence Version 2).</title>
        <authorList>
            <person name="Zhang J."/>
            <person name="Kudrna D."/>
            <person name="Lee S."/>
            <person name="Talag J."/>
            <person name="Welchert J."/>
            <person name="Wing R.A."/>
        </authorList>
    </citation>
    <scope>NUCLEOTIDE SEQUENCE [LARGE SCALE GENOMIC DNA]</scope>
</reference>
<dbReference type="InterPro" id="IPR027417">
    <property type="entry name" value="P-loop_NTPase"/>
</dbReference>
<feature type="domain" description="NB-ARC" evidence="7">
    <location>
        <begin position="182"/>
        <end position="342"/>
    </location>
</feature>
<sequence>METLSALTNIVVGKLFALLEKKYEQWRGLEDNIGFIKRELRVIHGFLHDQLSRDRDGEDPPSAVQATCIDELRDLAHDIEDCLDRFLPCPACERDSSFLRRLTADSRFADEVERLKSRLEEAHERRANYGVGVNGVGSAAAGGSSSVNTTDYMAESCGLVGINVPRQELLDLLEDVEGRPERMRVISIVGFGGSGKTTLARAVYDYPDIAGRFDGRAWVAASEHKNDTMGLLSALLAQLRQEDDQRINQPPQEDEQRFQLQSQVQADIRQYLNAKRYLLVFDDIEEKQWNCIKSTFPEETRSRVIVTTTIKAVANVCSHGTGSVYNIRTLNVNHSKDLLQSVLKEYSPEFGLDLLSILEKCDGLPLALVSVGNFLWRRERITGCYRNQVCCNLGHHIEKEHAFAELRQVLANNYNTLPGHSLKTCLLYTTVFPNGCPIRRSSLIRRWLAEGYVQCQYPHSSLEVADANLEELMDRNIIRSMDATNNGRVKNCRAHGIMHEFMLHKSRCDNFTASLHDPDRSKCRHLFLTQGLTSGNRSYMDCGTSPKGEQPRARSLTIFGNAGDFASDYAKCELLRVLDLEECDDLKDDHVRYIYKLLHLKYLSLGSTITCLPRRIDKGLHCLQTLDLRKTRINTLPVEIIIMPHLAHLFGKIKIREQRGLWVLKRNEIEKILSDKSKLQTLAGFVVDKNSLFPRLMVHMNKLRKVKIWCEPAAERSSSISLISKAIQKFTQAGMDTTGVHSLSLRSRKFPNRLLCCLEKSYGYLSSLKLQGELSRFPQFITSLCGLTELCLSSTNLNKEDLSNICTLHHLLYLKLVESDLEGFIIKNGDFPRMRRLCLVVQNPNLPTVEKGALPHLLSLQLLCKDLAGLSEIKIEYHDYLEEVALDSMVNIETIEIWENEAKKHPNRPKVLFRKRIDPTDAQSTVKYAATERPIPETGSAAVIKKRKFHAIQSYYNESVEAKKSLRCCSGSLALTEVPNAGNGLWKVVDPVAVESHPRILRAQDRVAARRCRRGRRRWPIAGEEKTS</sequence>
<evidence type="ECO:0000259" key="9">
    <source>
        <dbReference type="Pfam" id="PF23559"/>
    </source>
</evidence>
<dbReference type="EnsemblPlants" id="OPUNC11G07120.1">
    <property type="protein sequence ID" value="OPUNC11G07120.1"/>
    <property type="gene ID" value="OPUNC11G07120"/>
</dbReference>
<dbReference type="GO" id="GO:0002758">
    <property type="term" value="P:innate immune response-activating signaling pathway"/>
    <property type="evidence" value="ECO:0007669"/>
    <property type="project" value="UniProtKB-ARBA"/>
</dbReference>
<dbReference type="Gene3D" id="1.20.5.4130">
    <property type="match status" value="1"/>
</dbReference>
<keyword evidence="6" id="KW-0175">Coiled coil</keyword>
<dbReference type="Proteomes" id="UP000026962">
    <property type="component" value="Chromosome 11"/>
</dbReference>
<dbReference type="Pfam" id="PF18052">
    <property type="entry name" value="Rx_N"/>
    <property type="match status" value="1"/>
</dbReference>
<proteinExistence type="inferred from homology"/>
<dbReference type="Gene3D" id="3.80.10.10">
    <property type="entry name" value="Ribonuclease Inhibitor"/>
    <property type="match status" value="1"/>
</dbReference>
<dbReference type="GO" id="GO:0043531">
    <property type="term" value="F:ADP binding"/>
    <property type="evidence" value="ECO:0007669"/>
    <property type="project" value="InterPro"/>
</dbReference>
<dbReference type="PANTHER" id="PTHR23155:SF981">
    <property type="entry name" value="NB-ARC DOMAIN CONTAINING PROTEIN, EXPRESSED"/>
    <property type="match status" value="1"/>
</dbReference>
<feature type="domain" description="Disease resistance N-terminal" evidence="8">
    <location>
        <begin position="9"/>
        <end position="94"/>
    </location>
</feature>
<dbReference type="SUPFAM" id="SSF52058">
    <property type="entry name" value="L domain-like"/>
    <property type="match status" value="1"/>
</dbReference>
<feature type="domain" description="Disease resistance R13L4/SHOC-2-like LRR" evidence="10">
    <location>
        <begin position="553"/>
        <end position="910"/>
    </location>
</feature>
<dbReference type="InterPro" id="IPR055414">
    <property type="entry name" value="LRR_R13L4/SHOC2-like"/>
</dbReference>
<keyword evidence="4" id="KW-0547">Nucleotide-binding</keyword>
<dbReference type="InterPro" id="IPR044974">
    <property type="entry name" value="Disease_R_plants"/>
</dbReference>